<evidence type="ECO:0000256" key="2">
    <source>
        <dbReference type="ARBA" id="ARBA00038358"/>
    </source>
</evidence>
<sequence>MYCIVVKDVIFATILVLNQAKETTAFILNLKNLPEDDIPYWDFDAPNIPNEPRDVSAGAIARDSNSLRCLGYKSRIYFQCLSSGETMKNLGIPAGSESIEMAKPHYFYSNEDLTY</sequence>
<dbReference type="InterPro" id="IPR008928">
    <property type="entry name" value="6-hairpin_glycosidase_sf"/>
</dbReference>
<dbReference type="SUPFAM" id="SSF48208">
    <property type="entry name" value="Six-hairpin glycosidases"/>
    <property type="match status" value="1"/>
</dbReference>
<dbReference type="InterPro" id="IPR052369">
    <property type="entry name" value="UG_Glycosaminoglycan_Hydrolase"/>
</dbReference>
<dbReference type="EMBL" id="MQUA01000014">
    <property type="protein sequence ID" value="PQB03126.1"/>
    <property type="molecule type" value="Genomic_DNA"/>
</dbReference>
<dbReference type="InterPro" id="IPR012341">
    <property type="entry name" value="6hp_glycosidase-like_sf"/>
</dbReference>
<dbReference type="PANTHER" id="PTHR36845">
    <property type="entry name" value="HYDROLASE, PUTATIVE (AFU_ORTHOLOGUE AFUA_7G05090)-RELATED"/>
    <property type="match status" value="1"/>
</dbReference>
<evidence type="ECO:0000313" key="4">
    <source>
        <dbReference type="Proteomes" id="UP000239522"/>
    </source>
</evidence>
<proteinExistence type="inferred from homology"/>
<name>A0A2S7KKH8_9FLAO</name>
<accession>A0A2S7KKH8</accession>
<keyword evidence="1" id="KW-0378">Hydrolase</keyword>
<gene>
    <name evidence="3" type="ORF">BST83_17515</name>
</gene>
<dbReference type="GO" id="GO:0000272">
    <property type="term" value="P:polysaccharide catabolic process"/>
    <property type="evidence" value="ECO:0007669"/>
    <property type="project" value="TreeGrafter"/>
</dbReference>
<comment type="caution">
    <text evidence="3">The sequence shown here is derived from an EMBL/GenBank/DDBJ whole genome shotgun (WGS) entry which is preliminary data.</text>
</comment>
<protein>
    <submittedName>
        <fullName evidence="3">Uncharacterized protein</fullName>
    </submittedName>
</protein>
<dbReference type="Gene3D" id="1.50.10.10">
    <property type="match status" value="1"/>
</dbReference>
<evidence type="ECO:0000256" key="1">
    <source>
        <dbReference type="ARBA" id="ARBA00022801"/>
    </source>
</evidence>
<dbReference type="Proteomes" id="UP000239522">
    <property type="component" value="Unassembled WGS sequence"/>
</dbReference>
<reference evidence="3 4" key="1">
    <citation type="submission" date="2016-11" db="EMBL/GenBank/DDBJ databases">
        <title>Trade-off between light-utilization and light-protection in marine flavobacteria.</title>
        <authorList>
            <person name="Kumagai Y."/>
        </authorList>
    </citation>
    <scope>NUCLEOTIDE SEQUENCE [LARGE SCALE GENOMIC DNA]</scope>
    <source>
        <strain evidence="3 4">ATCC 700397</strain>
    </source>
</reference>
<dbReference type="GO" id="GO:0052757">
    <property type="term" value="F:chondroitin hydrolase activity"/>
    <property type="evidence" value="ECO:0007669"/>
    <property type="project" value="TreeGrafter"/>
</dbReference>
<evidence type="ECO:0000313" key="3">
    <source>
        <dbReference type="EMBL" id="PQB03126.1"/>
    </source>
</evidence>
<dbReference type="PANTHER" id="PTHR36845:SF1">
    <property type="entry name" value="HYDROLASE, PUTATIVE (AFU_ORTHOLOGUE AFUA_7G05090)-RELATED"/>
    <property type="match status" value="1"/>
</dbReference>
<dbReference type="AlphaFoldDB" id="A0A2S7KKH8"/>
<organism evidence="3 4">
    <name type="scientific">Polaribacter filamentus</name>
    <dbReference type="NCBI Taxonomy" id="53483"/>
    <lineage>
        <taxon>Bacteria</taxon>
        <taxon>Pseudomonadati</taxon>
        <taxon>Bacteroidota</taxon>
        <taxon>Flavobacteriia</taxon>
        <taxon>Flavobacteriales</taxon>
        <taxon>Flavobacteriaceae</taxon>
    </lineage>
</organism>
<keyword evidence="4" id="KW-1185">Reference proteome</keyword>
<comment type="similarity">
    <text evidence="2">Belongs to the glycosyl hydrolase 88 family.</text>
</comment>